<dbReference type="GO" id="GO:0008783">
    <property type="term" value="F:agmatinase activity"/>
    <property type="evidence" value="ECO:0007669"/>
    <property type="project" value="TreeGrafter"/>
</dbReference>
<dbReference type="OrthoDB" id="9788689at2"/>
<feature type="binding site" evidence="5 7">
    <location>
        <position position="237"/>
    </location>
    <ligand>
        <name>Mn(2+)</name>
        <dbReference type="ChEBI" id="CHEBI:29035"/>
        <label>1</label>
    </ligand>
</feature>
<dbReference type="GO" id="GO:0019557">
    <property type="term" value="P:L-histidine catabolic process to glutamate and formate"/>
    <property type="evidence" value="ECO:0007669"/>
    <property type="project" value="UniProtKB-UniPathway"/>
</dbReference>
<feature type="binding site" evidence="7">
    <location>
        <position position="239"/>
    </location>
    <ligand>
        <name>Mn(2+)</name>
        <dbReference type="ChEBI" id="CHEBI:29035"/>
        <label>1</label>
    </ligand>
</feature>
<proteinExistence type="inferred from homology"/>
<feature type="binding site" evidence="5">
    <location>
        <position position="124"/>
    </location>
    <ligand>
        <name>Mn(2+)</name>
        <dbReference type="ChEBI" id="CHEBI:29035"/>
        <label>1</label>
    </ligand>
</feature>
<evidence type="ECO:0000256" key="4">
    <source>
        <dbReference type="ARBA" id="ARBA00023211"/>
    </source>
</evidence>
<dbReference type="InterPro" id="IPR006035">
    <property type="entry name" value="Ureohydrolase"/>
</dbReference>
<sequence length="309" mass="34854">MKEEFSPEWWQGRIDEEVGEKGWRWHQVIKAYSEEAEENSFVFLGFACDEGVRRNQGRVGAAAAPQKIRQFLSGIPYHQQLNLLDAGNILCENGDLEKARELQTESVSQMILQNQKPIVLGGGHEVALGNFAALFQHEKNIGVINIDAHFDLRKPSPQTNSGTGFYEMNALADENNSKFKYFCLGIQSYGNTPILFQKADEIEANYIFAEEIHQNLNWEETLQEFIEKVDVLYLTLDMDVFDVAYAPGVSATCVNGLTPFQVQKILKLVSKSGKLALTDVAELNPNFDIDDCTAKLAAYMIAYIIENWK</sequence>
<evidence type="ECO:0000256" key="2">
    <source>
        <dbReference type="ARBA" id="ARBA00022801"/>
    </source>
</evidence>
<dbReference type="NCBIfam" id="TIGR01227">
    <property type="entry name" value="hutG"/>
    <property type="match status" value="1"/>
</dbReference>
<dbReference type="GO" id="GO:0033389">
    <property type="term" value="P:putrescine biosynthetic process from arginine, via agmatine"/>
    <property type="evidence" value="ECO:0007669"/>
    <property type="project" value="TreeGrafter"/>
</dbReference>
<dbReference type="Gene3D" id="3.40.800.10">
    <property type="entry name" value="Ureohydrolase domain"/>
    <property type="match status" value="1"/>
</dbReference>
<evidence type="ECO:0000313" key="10">
    <source>
        <dbReference type="Proteomes" id="UP000262142"/>
    </source>
</evidence>
<name>A0A383U2I6_9FLAO</name>
<dbReference type="InterPro" id="IPR023696">
    <property type="entry name" value="Ureohydrolase_dom_sf"/>
</dbReference>
<dbReference type="SUPFAM" id="SSF52768">
    <property type="entry name" value="Arginase/deacetylase"/>
    <property type="match status" value="1"/>
</dbReference>
<evidence type="ECO:0000256" key="7">
    <source>
        <dbReference type="PIRSR" id="PIRSR036979-1"/>
    </source>
</evidence>
<dbReference type="PIRSF" id="PIRSF036979">
    <property type="entry name" value="Arginase"/>
    <property type="match status" value="1"/>
</dbReference>
<dbReference type="PROSITE" id="PS51409">
    <property type="entry name" value="ARGINASE_2"/>
    <property type="match status" value="1"/>
</dbReference>
<feature type="binding site" evidence="5 7">
    <location>
        <position position="147"/>
    </location>
    <ligand>
        <name>Mn(2+)</name>
        <dbReference type="ChEBI" id="CHEBI:29035"/>
        <label>1</label>
    </ligand>
</feature>
<dbReference type="CDD" id="cd09988">
    <property type="entry name" value="Formimidoylglutamase"/>
    <property type="match status" value="1"/>
</dbReference>
<gene>
    <name evidence="5 9" type="primary">hutG</name>
    <name evidence="9" type="ORF">SAMEA104719789_01299</name>
</gene>
<evidence type="ECO:0000256" key="1">
    <source>
        <dbReference type="ARBA" id="ARBA00022723"/>
    </source>
</evidence>
<protein>
    <recommendedName>
        <fullName evidence="5 6">Formimidoylglutamase</fullName>
        <ecNumber evidence="5 6">3.5.3.8</ecNumber>
    </recommendedName>
    <alternativeName>
        <fullName evidence="5">Formiminoglutamase</fullName>
    </alternativeName>
    <alternativeName>
        <fullName evidence="5">Formiminoglutamate hydrolase</fullName>
    </alternativeName>
</protein>
<dbReference type="UniPathway" id="UPA00379">
    <property type="reaction ID" value="UER00552"/>
</dbReference>
<dbReference type="GO" id="GO:0019556">
    <property type="term" value="P:L-histidine catabolic process to glutamate and formamide"/>
    <property type="evidence" value="ECO:0007669"/>
    <property type="project" value="UniProtKB-UniRule"/>
</dbReference>
<feature type="binding site" evidence="5 7">
    <location>
        <position position="151"/>
    </location>
    <ligand>
        <name>Mn(2+)</name>
        <dbReference type="ChEBI" id="CHEBI:29035"/>
        <label>1</label>
    </ligand>
</feature>
<feature type="binding site" evidence="5">
    <location>
        <position position="149"/>
    </location>
    <ligand>
        <name>Mn(2+)</name>
        <dbReference type="ChEBI" id="CHEBI:29035"/>
        <label>2</label>
    </ligand>
</feature>
<organism evidence="9 10">
    <name type="scientific">Candidatus Ornithobacterium hominis</name>
    <dbReference type="NCBI Taxonomy" id="2497989"/>
    <lineage>
        <taxon>Bacteria</taxon>
        <taxon>Pseudomonadati</taxon>
        <taxon>Bacteroidota</taxon>
        <taxon>Flavobacteriia</taxon>
        <taxon>Flavobacteriales</taxon>
        <taxon>Weeksellaceae</taxon>
        <taxon>Ornithobacterium</taxon>
    </lineage>
</organism>
<dbReference type="RefSeq" id="WP_119059544.1">
    <property type="nucleotide sequence ID" value="NZ_UNSC01000005.1"/>
</dbReference>
<comment type="cofactor">
    <cofactor evidence="5 7">
        <name>Mn(2+)</name>
        <dbReference type="ChEBI" id="CHEBI:29035"/>
    </cofactor>
    <text evidence="5 7">Binds 2 manganese ions per subunit.</text>
</comment>
<dbReference type="GO" id="GO:0050415">
    <property type="term" value="F:formimidoylglutamase activity"/>
    <property type="evidence" value="ECO:0007669"/>
    <property type="project" value="UniProtKB-UniRule"/>
</dbReference>
<accession>A0A383U2I6</accession>
<feature type="binding site" evidence="7">
    <location>
        <position position="124"/>
    </location>
    <ligand>
        <name>Mn(2+)</name>
        <dbReference type="ChEBI" id="CHEBI:29035"/>
        <label>2</label>
    </ligand>
</feature>
<evidence type="ECO:0000256" key="3">
    <source>
        <dbReference type="ARBA" id="ARBA00022808"/>
    </source>
</evidence>
<keyword evidence="2 5" id="KW-0378">Hydrolase</keyword>
<evidence type="ECO:0000256" key="6">
    <source>
        <dbReference type="NCBIfam" id="TIGR01227"/>
    </source>
</evidence>
<keyword evidence="3 5" id="KW-0369">Histidine metabolism</keyword>
<dbReference type="EMBL" id="UNSC01000005">
    <property type="protein sequence ID" value="SZD73486.1"/>
    <property type="molecule type" value="Genomic_DNA"/>
</dbReference>
<evidence type="ECO:0000256" key="5">
    <source>
        <dbReference type="HAMAP-Rule" id="MF_00737"/>
    </source>
</evidence>
<feature type="binding site" evidence="5">
    <location>
        <position position="147"/>
    </location>
    <ligand>
        <name>Mn(2+)</name>
        <dbReference type="ChEBI" id="CHEBI:29035"/>
        <label>2</label>
    </ligand>
</feature>
<comment type="similarity">
    <text evidence="5 8">Belongs to the arginase family.</text>
</comment>
<comment type="catalytic activity">
    <reaction evidence="5">
        <text>N-formimidoyl-L-glutamate + H2O = formamide + L-glutamate</text>
        <dbReference type="Rhea" id="RHEA:22492"/>
        <dbReference type="ChEBI" id="CHEBI:15377"/>
        <dbReference type="ChEBI" id="CHEBI:16397"/>
        <dbReference type="ChEBI" id="CHEBI:29985"/>
        <dbReference type="ChEBI" id="CHEBI:58928"/>
        <dbReference type="EC" id="3.5.3.8"/>
    </reaction>
</comment>
<dbReference type="Pfam" id="PF00491">
    <property type="entry name" value="Arginase"/>
    <property type="match status" value="1"/>
</dbReference>
<reference evidence="9 10" key="1">
    <citation type="submission" date="2018-09" db="EMBL/GenBank/DDBJ databases">
        <authorList>
            <consortium name="Pathogen Informatics"/>
        </authorList>
    </citation>
    <scope>NUCLEOTIDE SEQUENCE [LARGE SCALE GENOMIC DNA]</scope>
    <source>
        <strain evidence="9 10">OH-22767</strain>
    </source>
</reference>
<keyword evidence="1 5" id="KW-0479">Metal-binding</keyword>
<dbReference type="GO" id="GO:0030145">
    <property type="term" value="F:manganese ion binding"/>
    <property type="evidence" value="ECO:0007669"/>
    <property type="project" value="UniProtKB-UniRule"/>
</dbReference>
<evidence type="ECO:0000256" key="8">
    <source>
        <dbReference type="PROSITE-ProRule" id="PRU00742"/>
    </source>
</evidence>
<evidence type="ECO:0000313" key="9">
    <source>
        <dbReference type="EMBL" id="SZD73486.1"/>
    </source>
</evidence>
<feature type="binding site" evidence="5">
    <location>
        <position position="239"/>
    </location>
    <ligand>
        <name>Mn(2+)</name>
        <dbReference type="ChEBI" id="CHEBI:29035"/>
        <label>2</label>
    </ligand>
</feature>
<dbReference type="InterPro" id="IPR005923">
    <property type="entry name" value="HutG"/>
</dbReference>
<dbReference type="EC" id="3.5.3.8" evidence="5 6"/>
<dbReference type="PANTHER" id="PTHR11358:SF35">
    <property type="entry name" value="FORMIMIDOYLGLUTAMASE"/>
    <property type="match status" value="1"/>
</dbReference>
<dbReference type="Proteomes" id="UP000262142">
    <property type="component" value="Unassembled WGS sequence"/>
</dbReference>
<feature type="binding site" evidence="5">
    <location>
        <position position="237"/>
    </location>
    <ligand>
        <name>Mn(2+)</name>
        <dbReference type="ChEBI" id="CHEBI:29035"/>
        <label>2</label>
    </ligand>
</feature>
<keyword evidence="10" id="KW-1185">Reference proteome</keyword>
<keyword evidence="4 5" id="KW-0464">Manganese</keyword>
<comment type="function">
    <text evidence="5">Catalyzes the conversion of N-formimidoyl-L-glutamate to L-glutamate and formamide.</text>
</comment>
<dbReference type="AlphaFoldDB" id="A0A383U2I6"/>
<dbReference type="HAMAP" id="MF_00737">
    <property type="entry name" value="Formimidoylglutam"/>
    <property type="match status" value="1"/>
</dbReference>
<dbReference type="PRINTS" id="PR00116">
    <property type="entry name" value="ARGINASE"/>
</dbReference>
<feature type="binding site" evidence="7">
    <location>
        <position position="149"/>
    </location>
    <ligand>
        <name>Mn(2+)</name>
        <dbReference type="ChEBI" id="CHEBI:29035"/>
        <label>1</label>
    </ligand>
</feature>
<comment type="pathway">
    <text evidence="5">Amino-acid degradation; L-histidine degradation into L-glutamate; L-glutamate from N-formimidoyl-L-glutamate (hydrolase route): step 1/1.</text>
</comment>
<dbReference type="PANTHER" id="PTHR11358">
    <property type="entry name" value="ARGINASE/AGMATINASE"/>
    <property type="match status" value="1"/>
</dbReference>